<evidence type="ECO:0000313" key="2">
    <source>
        <dbReference type="EMBL" id="ABU59297.1"/>
    </source>
</evidence>
<dbReference type="SMART" id="SM00849">
    <property type="entry name" value="Lactamase_B"/>
    <property type="match status" value="1"/>
</dbReference>
<sequence>MTDPRYGLPETIALIDDLHLGCSQVVGTYVMLGDDPVIVDPGPASVLPNLEAGLKQIGLSFSDLHGIALSHIHLDHAGATGSLVRYFPHLKVYVHHRGAPHMIAPDKLLRSATRIYGGQMDYLWGEFLPVPVDNIVTLGGGETLRIGGRALRVFDAPGHAAHHLIYFDESTGAAFVGDTTGLRMPGHTYVRPATPPPDIDLEAWRRTLDMLLSLNPRMLLLTHFGPAHDPERHIADMWDHVLRWAETVRVSLERGEEESAAEARLVALADADLGDVDEAMRRQYAQAGAVEMSWHGLARYWRKRMDAS</sequence>
<dbReference type="CDD" id="cd07726">
    <property type="entry name" value="ST1585-like_MBL-fold"/>
    <property type="match status" value="1"/>
</dbReference>
<dbReference type="OrthoDB" id="333278at2"/>
<dbReference type="EMBL" id="CP000804">
    <property type="protein sequence ID" value="ABU59297.1"/>
    <property type="molecule type" value="Genomic_DNA"/>
</dbReference>
<accession>A7NP02</accession>
<dbReference type="STRING" id="383372.Rcas_3243"/>
<name>A7NP02_ROSCS</name>
<feature type="domain" description="Metallo-beta-lactamase" evidence="1">
    <location>
        <begin position="24"/>
        <end position="223"/>
    </location>
</feature>
<reference evidence="2 3" key="1">
    <citation type="submission" date="2007-08" db="EMBL/GenBank/DDBJ databases">
        <title>Complete sequence of Roseiflexus castenholzii DSM 13941.</title>
        <authorList>
            <consortium name="US DOE Joint Genome Institute"/>
            <person name="Copeland A."/>
            <person name="Lucas S."/>
            <person name="Lapidus A."/>
            <person name="Barry K."/>
            <person name="Glavina del Rio T."/>
            <person name="Dalin E."/>
            <person name="Tice H."/>
            <person name="Pitluck S."/>
            <person name="Thompson L.S."/>
            <person name="Brettin T."/>
            <person name="Bruce D."/>
            <person name="Detter J.C."/>
            <person name="Han C."/>
            <person name="Tapia R."/>
            <person name="Schmutz J."/>
            <person name="Larimer F."/>
            <person name="Land M."/>
            <person name="Hauser L."/>
            <person name="Kyrpides N."/>
            <person name="Mikhailova N."/>
            <person name="Bryant D.A."/>
            <person name="Hanada S."/>
            <person name="Tsukatani Y."/>
            <person name="Richardson P."/>
        </authorList>
    </citation>
    <scope>NUCLEOTIDE SEQUENCE [LARGE SCALE GENOMIC DNA]</scope>
    <source>
        <strain evidence="3">DSM 13941 / HLO8</strain>
    </source>
</reference>
<dbReference type="eggNOG" id="COG0491">
    <property type="taxonomic scope" value="Bacteria"/>
</dbReference>
<dbReference type="KEGG" id="rca:Rcas_3243"/>
<dbReference type="SUPFAM" id="SSF56281">
    <property type="entry name" value="Metallo-hydrolase/oxidoreductase"/>
    <property type="match status" value="1"/>
</dbReference>
<proteinExistence type="predicted"/>
<dbReference type="HOGENOM" id="CLU_061385_1_0_0"/>
<evidence type="ECO:0000313" key="3">
    <source>
        <dbReference type="Proteomes" id="UP000000263"/>
    </source>
</evidence>
<keyword evidence="3" id="KW-1185">Reference proteome</keyword>
<dbReference type="PANTHER" id="PTHR42951">
    <property type="entry name" value="METALLO-BETA-LACTAMASE DOMAIN-CONTAINING"/>
    <property type="match status" value="1"/>
</dbReference>
<dbReference type="Pfam" id="PF00753">
    <property type="entry name" value="Lactamase_B"/>
    <property type="match status" value="1"/>
</dbReference>
<protein>
    <submittedName>
        <fullName evidence="2">Beta-lactamase domain protein</fullName>
    </submittedName>
</protein>
<dbReference type="PANTHER" id="PTHR42951:SF22">
    <property type="entry name" value="METALLO BETA-LACTAMASE SUPERFAMILY LIPOPROTEIN"/>
    <property type="match status" value="1"/>
</dbReference>
<dbReference type="InterPro" id="IPR036866">
    <property type="entry name" value="RibonucZ/Hydroxyglut_hydro"/>
</dbReference>
<evidence type="ECO:0000259" key="1">
    <source>
        <dbReference type="SMART" id="SM00849"/>
    </source>
</evidence>
<dbReference type="Gene3D" id="3.60.15.10">
    <property type="entry name" value="Ribonuclease Z/Hydroxyacylglutathione hydrolase-like"/>
    <property type="match status" value="1"/>
</dbReference>
<dbReference type="InterPro" id="IPR001279">
    <property type="entry name" value="Metallo-B-lactamas"/>
</dbReference>
<gene>
    <name evidence="2" type="ordered locus">Rcas_3243</name>
</gene>
<dbReference type="InterPro" id="IPR050855">
    <property type="entry name" value="NDM-1-like"/>
</dbReference>
<dbReference type="InterPro" id="IPR037482">
    <property type="entry name" value="ST1585_MBL-fold"/>
</dbReference>
<dbReference type="Proteomes" id="UP000000263">
    <property type="component" value="Chromosome"/>
</dbReference>
<dbReference type="AlphaFoldDB" id="A7NP02"/>
<dbReference type="RefSeq" id="WP_012121721.1">
    <property type="nucleotide sequence ID" value="NC_009767.1"/>
</dbReference>
<organism evidence="2 3">
    <name type="scientific">Roseiflexus castenholzii (strain DSM 13941 / HLO8)</name>
    <dbReference type="NCBI Taxonomy" id="383372"/>
    <lineage>
        <taxon>Bacteria</taxon>
        <taxon>Bacillati</taxon>
        <taxon>Chloroflexota</taxon>
        <taxon>Chloroflexia</taxon>
        <taxon>Chloroflexales</taxon>
        <taxon>Roseiflexineae</taxon>
        <taxon>Roseiflexaceae</taxon>
        <taxon>Roseiflexus</taxon>
    </lineage>
</organism>